<dbReference type="PANTHER" id="PTHR11715">
    <property type="entry name" value="GLYCINE CLEAVAGE SYSTEM H PROTEIN"/>
    <property type="match status" value="1"/>
</dbReference>
<dbReference type="GO" id="GO:0005829">
    <property type="term" value="C:cytosol"/>
    <property type="evidence" value="ECO:0007669"/>
    <property type="project" value="TreeGrafter"/>
</dbReference>
<keyword evidence="2 3" id="KW-0450">Lipoyl</keyword>
<comment type="caution">
    <text evidence="6">The sequence shown here is derived from an EMBL/GenBank/DDBJ whole genome shotgun (WGS) entry which is preliminary data.</text>
</comment>
<evidence type="ECO:0000256" key="1">
    <source>
        <dbReference type="ARBA" id="ARBA00009249"/>
    </source>
</evidence>
<feature type="domain" description="Lipoyl-binding" evidence="5">
    <location>
        <begin position="22"/>
        <end position="104"/>
    </location>
</feature>
<dbReference type="NCBIfam" id="NF002270">
    <property type="entry name" value="PRK01202.1"/>
    <property type="match status" value="1"/>
</dbReference>
<organism evidence="6 7">
    <name type="scientific">Anaerosporomusa subterranea</name>
    <dbReference type="NCBI Taxonomy" id="1794912"/>
    <lineage>
        <taxon>Bacteria</taxon>
        <taxon>Bacillati</taxon>
        <taxon>Bacillota</taxon>
        <taxon>Negativicutes</taxon>
        <taxon>Acetonemataceae</taxon>
        <taxon>Anaerosporomusa</taxon>
    </lineage>
</organism>
<dbReference type="Gene3D" id="2.40.50.100">
    <property type="match status" value="1"/>
</dbReference>
<name>A0A154BPF8_ANASB</name>
<feature type="modified residue" description="N6-lipoyllysine" evidence="3 4">
    <location>
        <position position="63"/>
    </location>
</feature>
<dbReference type="OrthoDB" id="9796712at2"/>
<dbReference type="Proteomes" id="UP000076268">
    <property type="component" value="Unassembled WGS sequence"/>
</dbReference>
<sequence>MSIPAELKYSTDHEWVRVEGNTAIIGVTDFAQSQLGDVVFVELPNEGDSAKAGQRISVIESVKAVSDIISPLSGKVIRTNQELNDAPELVNQSPYGDGWILVIELSNPKELTGLLDDAAYSEIVEKGGH</sequence>
<reference evidence="6 7" key="1">
    <citation type="submission" date="2016-02" db="EMBL/GenBank/DDBJ databases">
        <title>Anaerosporomusa subterraneum gen. nov., sp. nov., a spore-forming obligate anaerobe isolated from saprolite.</title>
        <authorList>
            <person name="Choi J.K."/>
            <person name="Shah M."/>
            <person name="Yee N."/>
        </authorList>
    </citation>
    <scope>NUCLEOTIDE SEQUENCE [LARGE SCALE GENOMIC DNA]</scope>
    <source>
        <strain evidence="6 7">RU4</strain>
    </source>
</reference>
<dbReference type="InterPro" id="IPR000089">
    <property type="entry name" value="Biotin_lipoyl"/>
</dbReference>
<proteinExistence type="inferred from homology"/>
<dbReference type="Pfam" id="PF01597">
    <property type="entry name" value="GCV_H"/>
    <property type="match status" value="1"/>
</dbReference>
<dbReference type="EMBL" id="LSGP01000020">
    <property type="protein sequence ID" value="KYZ75864.1"/>
    <property type="molecule type" value="Genomic_DNA"/>
</dbReference>
<evidence type="ECO:0000256" key="2">
    <source>
        <dbReference type="ARBA" id="ARBA00022823"/>
    </source>
</evidence>
<accession>A0A154BPF8</accession>
<evidence type="ECO:0000313" key="7">
    <source>
        <dbReference type="Proteomes" id="UP000076268"/>
    </source>
</evidence>
<dbReference type="RefSeq" id="WP_066243772.1">
    <property type="nucleotide sequence ID" value="NZ_LSGP01000020.1"/>
</dbReference>
<dbReference type="SUPFAM" id="SSF51230">
    <property type="entry name" value="Single hybrid motif"/>
    <property type="match status" value="1"/>
</dbReference>
<protein>
    <recommendedName>
        <fullName evidence="3">Glycine cleavage system H protein</fullName>
    </recommendedName>
</protein>
<comment type="subunit">
    <text evidence="3">The glycine cleavage system is composed of four proteins: P, T, L and H.</text>
</comment>
<comment type="cofactor">
    <cofactor evidence="3">
        <name>(R)-lipoate</name>
        <dbReference type="ChEBI" id="CHEBI:83088"/>
    </cofactor>
    <text evidence="3">Binds 1 lipoyl cofactor covalently.</text>
</comment>
<dbReference type="GO" id="GO:0019464">
    <property type="term" value="P:glycine decarboxylation via glycine cleavage system"/>
    <property type="evidence" value="ECO:0007669"/>
    <property type="project" value="UniProtKB-UniRule"/>
</dbReference>
<dbReference type="GO" id="GO:0009249">
    <property type="term" value="P:protein lipoylation"/>
    <property type="evidence" value="ECO:0007669"/>
    <property type="project" value="TreeGrafter"/>
</dbReference>
<dbReference type="CDD" id="cd06848">
    <property type="entry name" value="GCS_H"/>
    <property type="match status" value="1"/>
</dbReference>
<dbReference type="AlphaFoldDB" id="A0A154BPF8"/>
<keyword evidence="7" id="KW-1185">Reference proteome</keyword>
<dbReference type="STRING" id="1794912.AXX12_11765"/>
<evidence type="ECO:0000259" key="5">
    <source>
        <dbReference type="PROSITE" id="PS50968"/>
    </source>
</evidence>
<dbReference type="PROSITE" id="PS50968">
    <property type="entry name" value="BIOTINYL_LIPOYL"/>
    <property type="match status" value="1"/>
</dbReference>
<comment type="function">
    <text evidence="3">The glycine cleavage system catalyzes the degradation of glycine. The H protein shuttles the methylamine group of glycine from the P protein to the T protein.</text>
</comment>
<dbReference type="InterPro" id="IPR002930">
    <property type="entry name" value="GCV_H"/>
</dbReference>
<dbReference type="HAMAP" id="MF_00272">
    <property type="entry name" value="GcvH"/>
    <property type="match status" value="1"/>
</dbReference>
<evidence type="ECO:0000313" key="6">
    <source>
        <dbReference type="EMBL" id="KYZ75864.1"/>
    </source>
</evidence>
<evidence type="ECO:0000256" key="4">
    <source>
        <dbReference type="PIRSR" id="PIRSR617453-50"/>
    </source>
</evidence>
<comment type="similarity">
    <text evidence="1 3">Belongs to the GcvH family.</text>
</comment>
<dbReference type="InterPro" id="IPR017453">
    <property type="entry name" value="GCV_H_sub"/>
</dbReference>
<dbReference type="PANTHER" id="PTHR11715:SF3">
    <property type="entry name" value="GLYCINE CLEAVAGE SYSTEM H PROTEIN-RELATED"/>
    <property type="match status" value="1"/>
</dbReference>
<dbReference type="InterPro" id="IPR033753">
    <property type="entry name" value="GCV_H/Fam206"/>
</dbReference>
<dbReference type="NCBIfam" id="TIGR00527">
    <property type="entry name" value="gcvH"/>
    <property type="match status" value="1"/>
</dbReference>
<evidence type="ECO:0000256" key="3">
    <source>
        <dbReference type="HAMAP-Rule" id="MF_00272"/>
    </source>
</evidence>
<gene>
    <name evidence="3" type="primary">gcvH</name>
    <name evidence="6" type="ORF">AXX12_11765</name>
</gene>
<dbReference type="GO" id="GO:0005960">
    <property type="term" value="C:glycine cleavage complex"/>
    <property type="evidence" value="ECO:0007669"/>
    <property type="project" value="InterPro"/>
</dbReference>
<dbReference type="InterPro" id="IPR011053">
    <property type="entry name" value="Single_hybrid_motif"/>
</dbReference>